<keyword evidence="7 8" id="KW-0472">Membrane</keyword>
<keyword evidence="6 8" id="KW-1133">Transmembrane helix</keyword>
<keyword evidence="5 8" id="KW-0812">Transmembrane</keyword>
<dbReference type="PANTHER" id="PTHR34975">
    <property type="entry name" value="SPORE GERMINATION PROTEIN A2"/>
    <property type="match status" value="1"/>
</dbReference>
<dbReference type="InterPro" id="IPR004761">
    <property type="entry name" value="Spore_GerAB"/>
</dbReference>
<feature type="transmembrane region" description="Helical" evidence="8">
    <location>
        <begin position="301"/>
        <end position="319"/>
    </location>
</feature>
<evidence type="ECO:0000256" key="8">
    <source>
        <dbReference type="SAM" id="Phobius"/>
    </source>
</evidence>
<reference evidence="9 10" key="1">
    <citation type="submission" date="2023-07" db="EMBL/GenBank/DDBJ databases">
        <title>Genomic Encyclopedia of Type Strains, Phase IV (KMG-IV): sequencing the most valuable type-strain genomes for metagenomic binning, comparative biology and taxonomic classification.</title>
        <authorList>
            <person name="Goeker M."/>
        </authorList>
    </citation>
    <scope>NUCLEOTIDE SEQUENCE [LARGE SCALE GENOMIC DNA]</scope>
    <source>
        <strain evidence="9 10">DSM 23494</strain>
    </source>
</reference>
<keyword evidence="4" id="KW-0309">Germination</keyword>
<feature type="transmembrane region" description="Helical" evidence="8">
    <location>
        <begin position="262"/>
        <end position="289"/>
    </location>
</feature>
<comment type="similarity">
    <text evidence="2">Belongs to the amino acid-polyamine-organocation (APC) superfamily. Spore germination protein (SGP) (TC 2.A.3.9) family.</text>
</comment>
<evidence type="ECO:0000256" key="2">
    <source>
        <dbReference type="ARBA" id="ARBA00007998"/>
    </source>
</evidence>
<sequence>MKINTMYIIVTLLLSHIGLVSLFFPSLVVDTVDQGHWLVILLWSSLSYLIFYFYVFGLKKTAPHSIIETFSQRGKSWLYIGLLPLFFFQLILVVLSLRTYSEFTANLLLSETPVPMAMAVFLIPSLYIACGSFESILRTGFLISIIVSPIIFIILLFSLQNTHWTNIMPLSPPGLDAIFDKSFIDGLFIQAPVFTYLGFIPSKIKYNSGAVFYFGLLGILFAFIAVYIPLAIYSQEAISLFLFPFPAALDTVHIEWSVFERLSVVFCLILIIFAVLFLAMTLLTIRLLYQAFVKAQTTHSIIFLIIVSICLYIFAYLLVNWNQVERAVTWSTPLRIYTFVSIPLALYWLGIRRKTA</sequence>
<dbReference type="PANTHER" id="PTHR34975:SF2">
    <property type="entry name" value="SPORE GERMINATION PROTEIN A2"/>
    <property type="match status" value="1"/>
</dbReference>
<comment type="subcellular location">
    <subcellularLocation>
        <location evidence="1">Membrane</location>
        <topology evidence="1">Multi-pass membrane protein</topology>
    </subcellularLocation>
</comment>
<feature type="transmembrane region" description="Helical" evidence="8">
    <location>
        <begin position="211"/>
        <end position="233"/>
    </location>
</feature>
<feature type="transmembrane region" description="Helical" evidence="8">
    <location>
        <begin position="141"/>
        <end position="162"/>
    </location>
</feature>
<dbReference type="EMBL" id="JAUSUB010000017">
    <property type="protein sequence ID" value="MDQ0271847.1"/>
    <property type="molecule type" value="Genomic_DNA"/>
</dbReference>
<feature type="transmembrane region" description="Helical" evidence="8">
    <location>
        <begin position="112"/>
        <end position="129"/>
    </location>
</feature>
<feature type="transmembrane region" description="Helical" evidence="8">
    <location>
        <begin position="35"/>
        <end position="56"/>
    </location>
</feature>
<feature type="transmembrane region" description="Helical" evidence="8">
    <location>
        <begin position="7"/>
        <end position="29"/>
    </location>
</feature>
<evidence type="ECO:0000256" key="4">
    <source>
        <dbReference type="ARBA" id="ARBA00022544"/>
    </source>
</evidence>
<feature type="transmembrane region" description="Helical" evidence="8">
    <location>
        <begin position="182"/>
        <end position="199"/>
    </location>
</feature>
<evidence type="ECO:0000256" key="6">
    <source>
        <dbReference type="ARBA" id="ARBA00022989"/>
    </source>
</evidence>
<evidence type="ECO:0000256" key="3">
    <source>
        <dbReference type="ARBA" id="ARBA00022448"/>
    </source>
</evidence>
<evidence type="ECO:0000313" key="10">
    <source>
        <dbReference type="Proteomes" id="UP001238088"/>
    </source>
</evidence>
<proteinExistence type="inferred from homology"/>
<comment type="caution">
    <text evidence="9">The sequence shown here is derived from an EMBL/GenBank/DDBJ whole genome shotgun (WGS) entry which is preliminary data.</text>
</comment>
<dbReference type="Pfam" id="PF03845">
    <property type="entry name" value="Spore_permease"/>
    <property type="match status" value="1"/>
</dbReference>
<evidence type="ECO:0000256" key="5">
    <source>
        <dbReference type="ARBA" id="ARBA00022692"/>
    </source>
</evidence>
<name>A0ABU0AKS4_9BACI</name>
<keyword evidence="3" id="KW-0813">Transport</keyword>
<dbReference type="Proteomes" id="UP001238088">
    <property type="component" value="Unassembled WGS sequence"/>
</dbReference>
<organism evidence="9 10">
    <name type="scientific">Cytobacillus purgationiresistens</name>
    <dbReference type="NCBI Taxonomy" id="863449"/>
    <lineage>
        <taxon>Bacteria</taxon>
        <taxon>Bacillati</taxon>
        <taxon>Bacillota</taxon>
        <taxon>Bacilli</taxon>
        <taxon>Bacillales</taxon>
        <taxon>Bacillaceae</taxon>
        <taxon>Cytobacillus</taxon>
    </lineage>
</organism>
<accession>A0ABU0AKS4</accession>
<protein>
    <recommendedName>
        <fullName evidence="11">Spore germination protein</fullName>
    </recommendedName>
</protein>
<feature type="transmembrane region" description="Helical" evidence="8">
    <location>
        <begin position="77"/>
        <end position="100"/>
    </location>
</feature>
<evidence type="ECO:0008006" key="11">
    <source>
        <dbReference type="Google" id="ProtNLM"/>
    </source>
</evidence>
<dbReference type="RefSeq" id="WP_307477170.1">
    <property type="nucleotide sequence ID" value="NZ_JAUSUB010000017.1"/>
</dbReference>
<evidence type="ECO:0000313" key="9">
    <source>
        <dbReference type="EMBL" id="MDQ0271847.1"/>
    </source>
</evidence>
<gene>
    <name evidence="9" type="ORF">J2S17_003735</name>
</gene>
<keyword evidence="10" id="KW-1185">Reference proteome</keyword>
<evidence type="ECO:0000256" key="7">
    <source>
        <dbReference type="ARBA" id="ARBA00023136"/>
    </source>
</evidence>
<evidence type="ECO:0000256" key="1">
    <source>
        <dbReference type="ARBA" id="ARBA00004141"/>
    </source>
</evidence>
<feature type="transmembrane region" description="Helical" evidence="8">
    <location>
        <begin position="334"/>
        <end position="351"/>
    </location>
</feature>